<evidence type="ECO:0000259" key="3">
    <source>
        <dbReference type="Pfam" id="PF18789"/>
    </source>
</evidence>
<evidence type="ECO:0008006" key="7">
    <source>
        <dbReference type="Google" id="ProtNLM"/>
    </source>
</evidence>
<keyword evidence="6" id="KW-1185">Reference proteome</keyword>
<feature type="domain" description="IrrE N-terminal-like" evidence="1">
    <location>
        <begin position="195"/>
        <end position="282"/>
    </location>
</feature>
<dbReference type="Pfam" id="PF18789">
    <property type="entry name" value="DarA_C"/>
    <property type="match status" value="1"/>
</dbReference>
<dbReference type="EMBL" id="BSKO01000001">
    <property type="protein sequence ID" value="GLO65059.1"/>
    <property type="molecule type" value="Genomic_DNA"/>
</dbReference>
<feature type="domain" description="N-terminal" evidence="2">
    <location>
        <begin position="31"/>
        <end position="139"/>
    </location>
</feature>
<gene>
    <name evidence="5" type="ORF">MACH08_08430</name>
</gene>
<dbReference type="InterPro" id="IPR013610">
    <property type="entry name" value="ArdC_N"/>
</dbReference>
<feature type="domain" description="Large polyvalent protein associated" evidence="4">
    <location>
        <begin position="394"/>
        <end position="486"/>
    </location>
</feature>
<dbReference type="InterPro" id="IPR041501">
    <property type="entry name" value="DarA_C"/>
</dbReference>
<evidence type="ECO:0000259" key="2">
    <source>
        <dbReference type="Pfam" id="PF08401"/>
    </source>
</evidence>
<evidence type="ECO:0000313" key="5">
    <source>
        <dbReference type="EMBL" id="GLO65059.1"/>
    </source>
</evidence>
<evidence type="ECO:0000259" key="1">
    <source>
        <dbReference type="Pfam" id="PF06114"/>
    </source>
</evidence>
<evidence type="ECO:0000259" key="4">
    <source>
        <dbReference type="Pfam" id="PF18840"/>
    </source>
</evidence>
<accession>A0ABQ5THM0</accession>
<dbReference type="RefSeq" id="WP_272032177.1">
    <property type="nucleotide sequence ID" value="NZ_BSKO01000001.1"/>
</dbReference>
<reference evidence="5 6" key="1">
    <citation type="submission" date="2023-02" db="EMBL/GenBank/DDBJ databases">
        <title>Oceanobacillus kimchii IFOP_LL358 isolated form Alexandrium catenella lab strain.</title>
        <authorList>
            <person name="Gajardo G."/>
            <person name="Ueki S."/>
            <person name="Maruyama F."/>
        </authorList>
    </citation>
    <scope>NUCLEOTIDE SEQUENCE [LARGE SCALE GENOMIC DNA]</scope>
    <source>
        <strain evidence="5 6">IFOP_LL358</strain>
    </source>
</reference>
<protein>
    <recommendedName>
        <fullName evidence="7">ImmA/IrrE family metallo-endopeptidase</fullName>
    </recommendedName>
</protein>
<dbReference type="Pfam" id="PF18840">
    <property type="entry name" value="LPD25"/>
    <property type="match status" value="1"/>
</dbReference>
<feature type="domain" description="Defence against restriction A C-terminal" evidence="3">
    <location>
        <begin position="528"/>
        <end position="577"/>
    </location>
</feature>
<dbReference type="Pfam" id="PF06114">
    <property type="entry name" value="Peptidase_M78"/>
    <property type="match status" value="1"/>
</dbReference>
<evidence type="ECO:0000313" key="6">
    <source>
        <dbReference type="Proteomes" id="UP001275436"/>
    </source>
</evidence>
<organism evidence="5 6">
    <name type="scientific">Oceanobacillus kimchii</name>
    <dbReference type="NCBI Taxonomy" id="746691"/>
    <lineage>
        <taxon>Bacteria</taxon>
        <taxon>Bacillati</taxon>
        <taxon>Bacillota</taxon>
        <taxon>Bacilli</taxon>
        <taxon>Bacillales</taxon>
        <taxon>Bacillaceae</taxon>
        <taxon>Oceanobacillus</taxon>
    </lineage>
</organism>
<dbReference type="Proteomes" id="UP001275436">
    <property type="component" value="Unassembled WGS sequence"/>
</dbReference>
<sequence>MATRKTLEQKKEEVRDLTTKMNDAIDYYFESPEQMNELMAFMLKFYHYSPKNAALIRNQFEGAEAVGSYNFWKEKGFQVQKGEKALKVLVPNKTAPKFKTAEGKWKNMKYATEKEKERVDKGELEQRKSRLYFSTGNVFDISQTNAKESDLPEIFPNKWMEGDVGNYETMLESMHRIGDKLNVTIGQPFDELGAAKGAFYHSVHDKNNGHIGLNPRNGELQNVKTLLHELSHAKLHNPKNEHYQSIPAEEKEFQAEMTAYAVASYFDIDTSDYSLRYLANWTQDKEMKDKAKLLADVRQTAVEFIDEMEPDLVKERDKEQEQEQSMMLLQYGMSQITDIKDISLQEMKSFAKENTHGDAFKKMQTFENLTDEEYLKQFNEVFAGKYAVIDKKTVEEPQLLIQWSEAPELKDNTIYPFAEGNKKMEELEEKYQQETGYRKTRYHVVLPANEHSKKPSVLSIPDKLDIGDGAYVHPYHHIRKVGEMTPEQQKVLDDAYHDRLIETEKKEIDELMKGKQPVQVQNNYDDGLYWYEMRQRPVSLGCQPKGFVEFDDDEGKHGIIAYNRELTDQELNDFDMKEWNFKKEKKDVKEQVQEMEM</sequence>
<dbReference type="InterPro" id="IPR041045">
    <property type="entry name" value="LPD25"/>
</dbReference>
<comment type="caution">
    <text evidence="5">The sequence shown here is derived from an EMBL/GenBank/DDBJ whole genome shotgun (WGS) entry which is preliminary data.</text>
</comment>
<proteinExistence type="predicted"/>
<name>A0ABQ5THM0_9BACI</name>
<dbReference type="Pfam" id="PF08401">
    <property type="entry name" value="ArdcN"/>
    <property type="match status" value="1"/>
</dbReference>
<dbReference type="InterPro" id="IPR010359">
    <property type="entry name" value="IrrE_HExxH"/>
</dbReference>